<dbReference type="InterPro" id="IPR019681">
    <property type="entry name" value="DUF2530"/>
</dbReference>
<name>W6JUN6_9MICO</name>
<dbReference type="STRING" id="1193182.BN11_2330015"/>
<evidence type="ECO:0008006" key="4">
    <source>
        <dbReference type="Google" id="ProtNLM"/>
    </source>
</evidence>
<evidence type="ECO:0000256" key="1">
    <source>
        <dbReference type="SAM" id="Phobius"/>
    </source>
</evidence>
<feature type="transmembrane region" description="Helical" evidence="1">
    <location>
        <begin position="26"/>
        <end position="48"/>
    </location>
</feature>
<evidence type="ECO:0000313" key="2">
    <source>
        <dbReference type="EMBL" id="CCH73118.1"/>
    </source>
</evidence>
<keyword evidence="3" id="KW-1185">Reference proteome</keyword>
<evidence type="ECO:0000313" key="3">
    <source>
        <dbReference type="Proteomes" id="UP000035763"/>
    </source>
</evidence>
<dbReference type="RefSeq" id="WP_235435480.1">
    <property type="nucleotide sequence ID" value="NZ_HG764815.1"/>
</dbReference>
<gene>
    <name evidence="2" type="ORF">BN11_2330015</name>
</gene>
<proteinExistence type="predicted"/>
<organism evidence="2 3">
    <name type="scientific">Nostocoides australiense Ben110</name>
    <dbReference type="NCBI Taxonomy" id="1193182"/>
    <lineage>
        <taxon>Bacteria</taxon>
        <taxon>Bacillati</taxon>
        <taxon>Actinomycetota</taxon>
        <taxon>Actinomycetes</taxon>
        <taxon>Micrococcales</taxon>
        <taxon>Intrasporangiaceae</taxon>
        <taxon>Nostocoides</taxon>
    </lineage>
</organism>
<protein>
    <recommendedName>
        <fullName evidence="4">DUF2530 domain-containing protein</fullName>
    </recommendedName>
</protein>
<keyword evidence="1" id="KW-0812">Transmembrane</keyword>
<dbReference type="Proteomes" id="UP000035763">
    <property type="component" value="Unassembled WGS sequence"/>
</dbReference>
<dbReference type="Pfam" id="PF10745">
    <property type="entry name" value="DUF2530"/>
    <property type="match status" value="1"/>
</dbReference>
<dbReference type="AlphaFoldDB" id="W6JUN6"/>
<comment type="caution">
    <text evidence="2">The sequence shown here is derived from an EMBL/GenBank/DDBJ whole genome shotgun (WGS) entry which is preliminary data.</text>
</comment>
<keyword evidence="1" id="KW-1133">Transmembrane helix</keyword>
<keyword evidence="1" id="KW-0472">Membrane</keyword>
<accession>W6JUN6</accession>
<sequence>MSTLRRDNGIPAPRAPEPIGFRMDRIVLIGMAVWAVGLIVTLVVPTLHEGSRSWWPWACVAGIVLGAIGYLYVRRGRGNAADAHPQEPTNPQPQY</sequence>
<dbReference type="EMBL" id="CAJA01000150">
    <property type="protein sequence ID" value="CCH73118.1"/>
    <property type="molecule type" value="Genomic_DNA"/>
</dbReference>
<feature type="transmembrane region" description="Helical" evidence="1">
    <location>
        <begin position="54"/>
        <end position="73"/>
    </location>
</feature>
<reference evidence="2 3" key="1">
    <citation type="journal article" date="2013" name="ISME J.">
        <title>A metabolic model for members of the genus Tetrasphaera involved in enhanced biological phosphorus removal.</title>
        <authorList>
            <person name="Kristiansen R."/>
            <person name="Nguyen H.T.T."/>
            <person name="Saunders A.M."/>
            <person name="Nielsen J.L."/>
            <person name="Wimmer R."/>
            <person name="Le V.Q."/>
            <person name="McIlroy S.J."/>
            <person name="Petrovski S."/>
            <person name="Seviour R.J."/>
            <person name="Calteau A."/>
            <person name="Nielsen K.L."/>
            <person name="Nielsen P.H."/>
        </authorList>
    </citation>
    <scope>NUCLEOTIDE SEQUENCE [LARGE SCALE GENOMIC DNA]</scope>
    <source>
        <strain evidence="2 3">Ben110</strain>
    </source>
</reference>